<dbReference type="SUPFAM" id="SSF47336">
    <property type="entry name" value="ACP-like"/>
    <property type="match status" value="4"/>
</dbReference>
<dbReference type="InterPro" id="IPR042104">
    <property type="entry name" value="PKS_dehydratase_sf"/>
</dbReference>
<dbReference type="InterPro" id="IPR014031">
    <property type="entry name" value="Ketoacyl_synth_C"/>
</dbReference>
<evidence type="ECO:0000259" key="11">
    <source>
        <dbReference type="PROSITE" id="PS50075"/>
    </source>
</evidence>
<dbReference type="InterPro" id="IPR049552">
    <property type="entry name" value="PKS_DH_N"/>
</dbReference>
<dbReference type="Gene3D" id="3.30.70.3290">
    <property type="match status" value="4"/>
</dbReference>
<feature type="active site" description="Proton acceptor; for dehydratase activity" evidence="9">
    <location>
        <position position="2471"/>
    </location>
</feature>
<dbReference type="Gene3D" id="3.40.50.11460">
    <property type="match status" value="1"/>
</dbReference>
<organism evidence="14 15">
    <name type="scientific">Streptomyces longisporoflavus</name>
    <dbReference type="NCBI Taxonomy" id="28044"/>
    <lineage>
        <taxon>Bacteria</taxon>
        <taxon>Bacillati</taxon>
        <taxon>Actinomycetota</taxon>
        <taxon>Actinomycetes</taxon>
        <taxon>Kitasatosporales</taxon>
        <taxon>Streptomycetaceae</taxon>
        <taxon>Streptomyces</taxon>
    </lineage>
</organism>
<dbReference type="SMART" id="SM00827">
    <property type="entry name" value="PKS_AT"/>
    <property type="match status" value="4"/>
</dbReference>
<dbReference type="InterPro" id="IPR036736">
    <property type="entry name" value="ACP-like_sf"/>
</dbReference>
<dbReference type="InterPro" id="IPR055123">
    <property type="entry name" value="SpnB-like_Rossmann"/>
</dbReference>
<keyword evidence="4" id="KW-0597">Phosphoprotein</keyword>
<dbReference type="PANTHER" id="PTHR43775">
    <property type="entry name" value="FATTY ACID SYNTHASE"/>
    <property type="match status" value="1"/>
</dbReference>
<feature type="domain" description="Ketosynthase family 3 (KS3)" evidence="12">
    <location>
        <begin position="1553"/>
        <end position="1979"/>
    </location>
</feature>
<dbReference type="InterPro" id="IPR049551">
    <property type="entry name" value="PKS_DH_C"/>
</dbReference>
<dbReference type="Pfam" id="PF22953">
    <property type="entry name" value="SpnB_Rossmann"/>
    <property type="match status" value="3"/>
</dbReference>
<dbReference type="InterPro" id="IPR020806">
    <property type="entry name" value="PKS_PP-bd"/>
</dbReference>
<dbReference type="SUPFAM" id="SSF52151">
    <property type="entry name" value="FabD/lysophospholipase-like"/>
    <property type="match status" value="4"/>
</dbReference>
<dbReference type="Pfam" id="PF16197">
    <property type="entry name" value="KAsynt_C_assoc"/>
    <property type="match status" value="4"/>
</dbReference>
<dbReference type="Pfam" id="PF21089">
    <property type="entry name" value="PKS_DH_N"/>
    <property type="match status" value="3"/>
</dbReference>
<dbReference type="Pfam" id="PF00698">
    <property type="entry name" value="Acyl_transf_1"/>
    <property type="match status" value="4"/>
</dbReference>
<evidence type="ECO:0000256" key="4">
    <source>
        <dbReference type="ARBA" id="ARBA00022553"/>
    </source>
</evidence>
<evidence type="ECO:0000256" key="7">
    <source>
        <dbReference type="ARBA" id="ARBA00023268"/>
    </source>
</evidence>
<dbReference type="Pfam" id="PF14765">
    <property type="entry name" value="PS-DH"/>
    <property type="match status" value="3"/>
</dbReference>
<dbReference type="CDD" id="cd08956">
    <property type="entry name" value="KR_3_FAS_SDR_x"/>
    <property type="match status" value="3"/>
</dbReference>
<feature type="region of interest" description="C-terminal hotdog fold" evidence="9">
    <location>
        <begin position="4280"/>
        <end position="4415"/>
    </location>
</feature>
<dbReference type="Gene3D" id="3.40.50.720">
    <property type="entry name" value="NAD(P)-binding Rossmann-like Domain"/>
    <property type="match status" value="4"/>
</dbReference>
<dbReference type="SUPFAM" id="SSF53901">
    <property type="entry name" value="Thiolase-like"/>
    <property type="match status" value="4"/>
</dbReference>
<reference evidence="14 15" key="1">
    <citation type="submission" date="2024-10" db="EMBL/GenBank/DDBJ databases">
        <title>The Natural Products Discovery Center: Release of the First 8490 Sequenced Strains for Exploring Actinobacteria Biosynthetic Diversity.</title>
        <authorList>
            <person name="Kalkreuter E."/>
            <person name="Kautsar S.A."/>
            <person name="Yang D."/>
            <person name="Bader C.D."/>
            <person name="Teijaro C.N."/>
            <person name="Fluegel L."/>
            <person name="Davis C.M."/>
            <person name="Simpson J.R."/>
            <person name="Lauterbach L."/>
            <person name="Steele A.D."/>
            <person name="Gui C."/>
            <person name="Meng S."/>
            <person name="Li G."/>
            <person name="Viehrig K."/>
            <person name="Ye F."/>
            <person name="Su P."/>
            <person name="Kiefer A.F."/>
            <person name="Nichols A."/>
            <person name="Cepeda A.J."/>
            <person name="Yan W."/>
            <person name="Fan B."/>
            <person name="Jiang Y."/>
            <person name="Adhikari A."/>
            <person name="Zheng C.-J."/>
            <person name="Schuster L."/>
            <person name="Cowan T.M."/>
            <person name="Smanski M.J."/>
            <person name="Chevrette M.G."/>
            <person name="De Carvalho L.P.S."/>
            <person name="Shen B."/>
        </authorList>
    </citation>
    <scope>NUCLEOTIDE SEQUENCE [LARGE SCALE GENOMIC DNA]</scope>
    <source>
        <strain evidence="14 15">NPDC017990</strain>
    </source>
</reference>
<evidence type="ECO:0000256" key="2">
    <source>
        <dbReference type="ARBA" id="ARBA00004792"/>
    </source>
</evidence>
<dbReference type="Pfam" id="PF02801">
    <property type="entry name" value="Ketoacyl-synt_C"/>
    <property type="match status" value="4"/>
</dbReference>
<dbReference type="InterPro" id="IPR014030">
    <property type="entry name" value="Ketoacyl_synth_N"/>
</dbReference>
<dbReference type="InterPro" id="IPR020841">
    <property type="entry name" value="PKS_Beta-ketoAc_synthase_dom"/>
</dbReference>
<dbReference type="SMART" id="SM01294">
    <property type="entry name" value="PKS_PP_betabranch"/>
    <property type="match status" value="4"/>
</dbReference>
<evidence type="ECO:0000256" key="1">
    <source>
        <dbReference type="ARBA" id="ARBA00001957"/>
    </source>
</evidence>
<proteinExistence type="predicted"/>
<feature type="active site" description="Proton acceptor; for dehydratase activity" evidence="9">
    <location>
        <position position="4178"/>
    </location>
</feature>
<feature type="domain" description="Ketosynthase family 3 (KS3)" evidence="12">
    <location>
        <begin position="4959"/>
        <end position="5384"/>
    </location>
</feature>
<evidence type="ECO:0000256" key="5">
    <source>
        <dbReference type="ARBA" id="ARBA00022679"/>
    </source>
</evidence>
<evidence type="ECO:0000313" key="14">
    <source>
        <dbReference type="EMBL" id="MFH8544776.1"/>
    </source>
</evidence>
<feature type="domain" description="Carrier" evidence="11">
    <location>
        <begin position="1460"/>
        <end position="1535"/>
    </location>
</feature>
<dbReference type="InterPro" id="IPR020807">
    <property type="entry name" value="PKS_DH"/>
</dbReference>
<comment type="caution">
    <text evidence="14">The sequence shown here is derived from an EMBL/GenBank/DDBJ whole genome shotgun (WGS) entry which is preliminary data.</text>
</comment>
<evidence type="ECO:0000256" key="3">
    <source>
        <dbReference type="ARBA" id="ARBA00022450"/>
    </source>
</evidence>
<keyword evidence="8" id="KW-0012">Acyltransferase</keyword>
<feature type="domain" description="Ketosynthase family 3 (KS3)" evidence="12">
    <location>
        <begin position="3264"/>
        <end position="3690"/>
    </location>
</feature>
<dbReference type="Gene3D" id="1.10.1200.10">
    <property type="entry name" value="ACP-like"/>
    <property type="match status" value="4"/>
</dbReference>
<sequence>MSNEEKYLDYLRRASVDLQEARGKLREAEEREVEPIAIVGMSCRFPGGVRSPEDLWRLLRDGEDAVSEFPTDRGWDLEALFDDDPDRQGTCYTREGAFVHDAPDFDPAFFNISPREAAAMDPQQRLLLETSWEAFERAGIDPHTLRGSRSGVFVGTNGQDYLARLLTGAPEGYEGFLGTGNAASVISGRLSYTFGFEGPALTVDTACSSSLVAMHLAVHALRHGECPVALAGGVTVMSTPGVFIDFSRQRGLASDGRVKAFAESADGTGWGEGVGLLVLERLSDARRNGHPVLAVIRGSAVNQDGASNGLTAPNGPSQQRVIRQALASARLSAAQVDAVEAHGTGTKLGDPIEAQALLAAYGQDRPADRPLWLGSVKSNIGHTQAAAGVAGVIKMVMAMRHGMLPQTLHVDEPTSHVDWSAGAVQLLTEARPWPETGQPWRAGVSSFGVSGTNAHVIVEQAPTAEQTEPESEAGEPVGEGLVPWVLSARSAEALREQAARLKSFADEASDVAVTDVGRALVSSRTAHEHRVVLVGADRSELLAALEAVAEGRSAGNAVTGVADAPGRLAFLFSGQGSQRLGMGRELANQYPVFADALDDVLNAFDPHVREVLFGEDAEALNETGVTQPALFAVEVALFRLLQSWGVRPDVLAGHSIGELAAAHVAGVWSLADAVKVVSARGALMQALPSGGAMVAIQATEAEIAPDLAGTVGIAAVNGPDSVVISGVAADVDAVAEKWRAAGRKVSRLKVSHAFHSPLMDPMLDDFRRVLEEVSYEAPTLPIVSTLTGVGASAEELASPEYWVRHVREAVRFADAVGTLVDDDVTTFVEVGPGGTLSALGRLSAPDAAFVPVLRGDRPEAVAATTAAGQLHVRGVRVDWEVFFAGHRTRHVDLPTYAFQHERYWLDARPADMDVELLSPVDARFWGVVEDGDITDLARTLDVSPDAPLSEVLPRLSAWRAEQRGRSTVDGWRYRVEWRSVAAGAGRVGGSWLVVAPVGEERAGWVRESLIRNGAGDVRVELVDPVAVGWAGRLTGLSDLDGVVSLLGFADAGESTVPAGVAGTIGLLRALSGADVPLWCLTSGAVSAGADDVVAGFEQSMVWGLGRVAALEQPDSWGGLIDLPETQDETTGDLLASVLAGPGGEDQVALRDHAILGRRLVPAPLSETAPGAGWTPRGTVLVTGGLGALGGHVARWLAGHGAEHLVLVSRRGSAADGAPELEAELVELGAARVTFAACDMTDRESVAELLSSIPSLTGVVHAAGVERSAVLADLDPVDLGGFADVLTAKVEGARNLHELLADRQLDAFVVFSSIAGVWGSGGQGAYAAANAYLDALAEHRRAAGLPAMAVAWGPWGGGGMVAGAGRDAAAQLRRRGLPTMAPQVAITGLATALERGEGNVIVADVDWERFAGTFMARRSSPLLGELPQVRAVFASDAAEGGGGLSALAQRLSGLDEAEQERQLTELVRYEAAAVLGHVSGDAFSASRAFRELGFDSLTAVELRARLSEATGVALPATLVYDYPNAAVLAAYLRTELSGVVPAASASMAMSSATDEPIAIVAMACRFPGGVSSPEGLWDIVLSGEDAVSEFPADRGWDLEALYDPDPDSVGTSYSRSGAFLSDVGAFDPAFFGISPREALAMDPQQRLLLETSWEAFERAGVDPESLRGERVGVFVGSNMQDYGWVLGAAADDMGGYVATGNAASVASGRLSYTFGLEGPAVTVDTACSSSLVALHLAVQALQRGECEMALAGGVTVMSTPTSFVEFSRQRGLAMDGRCKAFAGAADGTGWGEGVGMLFVERLSDAQRNGHQVLAVVRGSAVNQDGASNGLTAPNGPSQQRVIRQALASAGLAPSDVDVVEAHGTGTKLGDPIEAQALLATYGQDRPADRPLWLGSIKSNLGHTQAAAGVAGVIKMVMAMRHGVLPKTLHVDEPSPHVDWSAGAVELLTDKREWPAADRPWRAGVSSFGFSGTNAHTIIEQAPAIEQEEASEPELDGPVPWVISARNAEALREQAARLESFVAEAPDLTVAAVGRALVSSRALLEHRAVVVGADRAELLAALEAVAEGRMTGAVVTGAADEPGRVGFLFSGQGAQRLGMGRELAARFPVFADALDAVLNEFDPRVREVLFGEDADALNGTGVTQPALFAVEVALFRLLESWNIRPDVLAGHSIGELAAAHVAGVWSLADAVKVVSARGALMQALPTGGAMVAIQATEAEIAPDLSETVGLAAVNGPKSVVVSGAVADVDAVVEKWRAAGRKVSRLKVSHAFHSPLMDPMLDDFRRVLEEVSYEAPSIPIVSTLIGVRASADELTSPEYWVRHVREAVRFADAVGTLTDEGVTTFVEVGPGGTLAALGQETAQDATFVPVLRGDRPEAVAATTAAGQLHVRGVRVGWEAFFEGRGARHVDLPTYAFQRERFWPDVLPVIGNVAAAGLGAAEHPLLGATVTLGGTDGVLLTGRLSLQTHPWLADHEIMGSVLLPGTAFVELAVRAGDQVGCDLVEELTLEAPLVLPENGSVRVQVWVGAADDSGRRELTFHSSAGDTDDGGSWTRHATGVLGAGGRSGGTSLVEWPPAGAEAVDLDGYYDRMVAGGFGYGPVFQGLRSAWRSGDEMFAEVELPEGAKADGFGLHPALLDATLQAIGLMGEADAPGKLPFSWSGVRLHASGATALRVRLAPTGADGVALTVADGSGAPVATVDSLVLRPAAPVQGAGDERSDALFGVDWVPVPLAAGDDAPTAEWTDLEALAASIDLPDYVVLPCPVTAASDPAIGEHEAAHQAAHWALNAVKTWLDDERYDASRLVVVTHGAIAATAEEDAPNLAQAAVWGLLRSAQSENPDRLVLADLDEDAASVEVLASALATGEPQLAVRAGAVSAPRLARARHSVTDDPGFGDGAVLLTGATGTLGGLLARHLVAERGVRDLLLVSRRGAVAEGADELRAELVALGAEVAFAACDVADREALAALLAEHDISAVVHTAGVLDDGTIGSLTPERIDTVFLPKVDAAWHLHELTRDLDLSAFVLFSSAAGVFGGAGQGNYAAANAFLDALAQHRHATGLAATSLAWGLWASGGGMAGSLDEADVRRITSGGAIPIGAAEGLALFDAAASTGRALLAPVPLDLSVLQRQARSHPVPHLLRGLVRGTARRTVDPAAARTALAQSLAGMTENEREKALLDLVRTTAAAVLGHSSAHAVAPDRAFRELGFDSLSSVELRNHLNAATELRLPATLVFDHPNPAALAAFIGTEIAGAPVVAAPTRKTAAVTDEPIAIVGMSCRYPGGVESPEDLWRLVLNGDDAISEFPVNRGWDVDALYDPDPEHTGTSYTREGGFLHDADLFDPAFFGISPREALAMDPQQRLLLEASWEAFERAGIAPETARGSATGVFAGVMYHDYVSRLRSVPEDVEGYLGTGGAGSVASGRVAYALGLEGPAVTVDTACSSSLVALHWAIQALRQGECSMALAGGVAVMATPYTFVDFSRQRGLSADGRCKSFSDDADGTGWGEGVGMLLVERLSDARRNGHPVLAVIRGSAVNQDGASNGLTAPNGPSQQRVMRQALAGAGLAPYDVDAVEAHGTGTTLGDPIEAQALLATYGQDRPGDRPLWLGSIKSNIGHTQAAAGVAGVIKMVMAMRHGVLPKSLHVGEPSSKVDWSAGDVELLTRTQPWPETGRPRRAGVSSFGVSGTNAHTIIEQVPSEEHVPAPVEGPLPWVLSARSAEGLRAQALRLREHVTGEPGAGALDVAYSLATTRSAFDHRAVVVGDDRTTLIDGLTALAEGGPYPGLTAGSVVVGGVGFLFSGQGSQRLGMGRELAERYEVFADALGAVLHECDPRVREVLFGEDADALNETGVTQPALFAVEVALFRLLESWGIRPDVLAGHSIGELAAAHVAGVWSLADAVKVVSARGALMQALPVGGAMVAVQASEAEIAPDLSETVGIAAVNGPDSVVISGVAAEVDAVAEKWREAGRKVSRLKVSHAFHSPLMDPMLDDFRRVLEEVSYEAPSIPIVSTLTGVRASADELTSPDYWVRHVREAVRFADAVGTLTNEGVTTFVEVGPGGTLAALGQESAPDAVFVPVLRADRPEAAAATTAVGRLHVCGVRVDWEGFFAGRGARRVGLPTYAFQHQRYWLDSGVAAGDLDAAGLGSAGHPLLGAIVDTADSDGQLFTGRLSVATHPWLADHVIQGSILLPGTAFLELAVRAGDQAGCDLVEELTLEAPLVVPERGGVRVQVQVGVADESGRRSVTVHARDDDDDLWVRHASGVLVSSAEATPPDVGVWPPAGARAVDLDGLYDRMADGDFGYGPVFQGLRAAWHKGEEVFAEVALPDGAGVDGFGLHPALLDASLHAIGLMGEADGPGRLPFSWSGVRLHASGATVLRVRLAPAGADGVSLAVADGSGAPVATIDSLVLRPVTATALARQGRDSLFRLDWVPAPVSAGSAGSVAEYADWVAVRSALDAGEALPDHVVVRCAEASGLDPVRGRTLDALELVRGWLSDDRCAASRLVLVTRGAVAVGSEDDVADLAAAAVWGLVRSAQLEDPDRLVLVDLDADTAIDGDGDGGWRAALATGESQAVVREGRVFVARLARVRPETAGTGPAFGPDSSVLVTGASGALGGLMARHLVGTHGVGRLVLASRRGATAEGTEDLRAELTAQGAEVTFAACDVADRDALAALLAEHPVTAVVHTAGVLDDATIGSLTPDQVDTVFRPKVDAARHLDELTRDLDLSAFVLFSSVAGTLGATGQGNYAAANAFLDGLVRRRRARGLPATSLAWGLWADGMGAKVADAAENGLSAQEGVALFDAAVFGADPVVVPMRLDLRAVRELPAVPPVLSGLVRTTTRRAAESGDPAAALRDRLASLAGDERERVLLDLVRTQASAVLGHEGPEAVALGQAFTELGFDSLTAVDLRNRLNLATGLRLPATLVFDYPTPAALAAFIGSEFADAPAVAAPTGTAVAMAVTDEPIAIVGMSCRYPGGVRSPEDLWRLVFDGADGVTPFPTERGWDVEALYDPSGERDGSSYTREGGFLHDADLFDPAFFGISPREALAMDPQQRLLLETSWEAFERAGIDPGSLRGSATGVFAGVMYHDYASQLYGVSKSTEGFLGTGNAGSVASGRVSYTFGLEGPAMTVDTACSSSLVALHLAAQALRSGECSLALAGGATVMATPGAFVDFSRQQGLSPDGRCKSFSADADGTGWGEGVGMLVLERLSDARRNGHPVLAVVRGSAVNQDGASNGLTAPNGPSQQRVIRQALASAGLAPSDVDAVEAHGTGTTLGDPIEAQALLATYGRERAGEPLWLGSLKSNIGHTQAAAGVGGVIKTVMSLRHGVLPKTLHVGEPSPHIDWSAGAVELLTEAQPWPRADRPRRAGVSSFGFSGTNAHVIIESPEPEPADDADAPRSPEAPLGPWLLSGRTESALRDQAARLRDHLAARPELDPADVAGALATSRTAFEHRLALVGKDLDDLVAGLTEAVEGRPGSGVVLGVTDEHRVGFLFSGQGSQRLGMGRELADRYPVFADALDAVLDECDPRVREVLFGEDAEALNETGVTQPALFAVEVALFRLLESWGVRPDVLAGHSIGELAAAHVAGVWSLADAVKVVSARGALMQALPSGGAMVAVQASEAEIAPDLSETVGIAAVNGPTSVVISGVAADVEAVAEKWRAAGRKVSRLKVSHAFHSPLMDPMLDDFRRVLEEVSYEAPAIPIVSTLTGGPASAQELGAPEYWVRHVRESVRFADAVAATGADVLVEIGPGGVLSALGQDSLPDAAFIPVLRNDRAEDGAVRTALAELYVRGVHVDWAACFAGKGHGVDLPTYAFQYQRFWPDTSVRPATDASGLGLGSADHPLLGTAVALADEDTVLFTGRLSLRTHPWLAEHEIMGSVLLPGTAFVDLAVRAGDQVGCTCVEELTLEAPLVLPEHGGVQVQVRVGAPDESGRRPVTVHAREENGDLPWSRHASGVLADDAGAPVDLGAWPPAGAEPVELDGFYEGMADGGFAYGPLFQGLRAVWRGGDEVFAEVALAEDTPVAGFGVHPALLDAVLHAVAFGVLAPVEHGRLPFSWSGVRLHAEGATTLRVRLSAVGPDAVALAVADGSGAPVASVDSLVLRAVSPDALRTARGHESLFRLDWVAAPSAAVSAGSVAEFADWAAVRSALDAGEALPENVVVRFPRPADMDADAVRRQAHTALELVRGWLADGRCEASRLVLVTSGAVAVGAEDDVADLASAAVWGLLRTAQAENPGRFVLVDVDDEDGWKPAVLGTEPELAVRGGEAFVPRLVRARPTAEEGRGFGAGPVLVTGASGMLGGLVARHLVVVHGVRRLVLASRRGQVGALEAELAGLGAEVVTAACDVADRDAVAALLAEHPVTAVVHVAGVLDDGVIESLTPERIDTVFRPKVDAAWNLHELTRDLDLSAFVLFSSAAGTLGNPGQANYSAANAFLDALARHRRVRGLPATSLAWGLWAGEDGMGARMAESGVAGLSAEEGMELFDAAALGDDPVVVPMRLDLRAVRELPAVPPVFSALVRTTARRAADSGSDPAAALRDRLAALPPTERTSALVDVVCTHVAAVLALPGAGAVDERRAFTELGFDSLTAVELRNRLGAATGLRLPATAIFDYPTPLDLVGHIADTLVVDEPDGVAPLLAELSRIEAGLASVKPGDDEDDRVGARLSALLAAWRESRADADAQAADDLEAATDDEVFDLLGKEFGIS</sequence>
<dbReference type="Gene3D" id="3.10.129.110">
    <property type="entry name" value="Polyketide synthase dehydratase"/>
    <property type="match status" value="3"/>
</dbReference>
<dbReference type="InterPro" id="IPR015083">
    <property type="entry name" value="NorB/c/GfsB-D-like_docking"/>
</dbReference>
<feature type="active site" description="Proton donor; for dehydratase activity" evidence="9">
    <location>
        <position position="6035"/>
    </location>
</feature>
<dbReference type="InterPro" id="IPR057326">
    <property type="entry name" value="KR_dom"/>
</dbReference>
<dbReference type="InterPro" id="IPR041618">
    <property type="entry name" value="PKS_DE"/>
</dbReference>
<comment type="pathway">
    <text evidence="2">Antibiotic biosynthesis.</text>
</comment>
<feature type="domain" description="Carrier" evidence="11">
    <location>
        <begin position="4864"/>
        <end position="4939"/>
    </location>
</feature>
<dbReference type="InterPro" id="IPR016036">
    <property type="entry name" value="Malonyl_transacylase_ACP-bd"/>
</dbReference>
<dbReference type="InterPro" id="IPR006162">
    <property type="entry name" value="Ppantetheine_attach_site"/>
</dbReference>
<feature type="region of interest" description="N-terminal hotdog fold" evidence="9">
    <location>
        <begin position="2439"/>
        <end position="2564"/>
    </location>
</feature>
<keyword evidence="7" id="KW-0511">Multifunctional enzyme</keyword>
<dbReference type="InterPro" id="IPR049900">
    <property type="entry name" value="PKS_mFAS_DH"/>
</dbReference>
<dbReference type="PROSITE" id="PS52019">
    <property type="entry name" value="PKS_MFAS_DH"/>
    <property type="match status" value="3"/>
</dbReference>
<dbReference type="SMART" id="SM00822">
    <property type="entry name" value="PKS_KR"/>
    <property type="match status" value="4"/>
</dbReference>
<dbReference type="PROSITE" id="PS50075">
    <property type="entry name" value="CARRIER"/>
    <property type="match status" value="4"/>
</dbReference>
<feature type="active site" description="Proton acceptor; for dehydratase activity" evidence="9">
    <location>
        <position position="5874"/>
    </location>
</feature>
<evidence type="ECO:0000256" key="8">
    <source>
        <dbReference type="ARBA" id="ARBA00023315"/>
    </source>
</evidence>
<keyword evidence="3" id="KW-0596">Phosphopantetheine</keyword>
<feature type="domain" description="PKS/mFAS DH" evidence="13">
    <location>
        <begin position="4146"/>
        <end position="4415"/>
    </location>
</feature>
<feature type="domain" description="Carrier" evidence="11">
    <location>
        <begin position="6553"/>
        <end position="6628"/>
    </location>
</feature>
<dbReference type="Gene3D" id="3.40.366.10">
    <property type="entry name" value="Malonyl-Coenzyme A Acyl Carrier Protein, domain 2"/>
    <property type="match status" value="4"/>
</dbReference>
<dbReference type="EMBL" id="JBIRGQ010000001">
    <property type="protein sequence ID" value="MFH8544776.1"/>
    <property type="molecule type" value="Genomic_DNA"/>
</dbReference>
<dbReference type="Gene3D" id="6.10.140.1830">
    <property type="match status" value="1"/>
</dbReference>
<feature type="region of interest" description="N-terminal hotdog fold" evidence="9">
    <location>
        <begin position="5842"/>
        <end position="5965"/>
    </location>
</feature>
<dbReference type="InterPro" id="IPR013968">
    <property type="entry name" value="PKS_KR"/>
</dbReference>
<feature type="domain" description="PKS/mFAS DH" evidence="13">
    <location>
        <begin position="5842"/>
        <end position="6112"/>
    </location>
</feature>
<keyword evidence="5" id="KW-0808">Transferase</keyword>
<dbReference type="CDD" id="cd08952">
    <property type="entry name" value="KR_1_SDR_x"/>
    <property type="match status" value="1"/>
</dbReference>
<dbReference type="PROSITE" id="PS52004">
    <property type="entry name" value="KS3_2"/>
    <property type="match status" value="4"/>
</dbReference>
<dbReference type="SMART" id="SM00825">
    <property type="entry name" value="PKS_KS"/>
    <property type="match status" value="4"/>
</dbReference>
<keyword evidence="15" id="KW-1185">Reference proteome</keyword>
<feature type="domain" description="PKS/mFAS DH" evidence="13">
    <location>
        <begin position="2439"/>
        <end position="2711"/>
    </location>
</feature>
<dbReference type="InterPro" id="IPR001227">
    <property type="entry name" value="Ac_transferase_dom_sf"/>
</dbReference>
<dbReference type="PROSITE" id="PS00606">
    <property type="entry name" value="KS3_1"/>
    <property type="match status" value="4"/>
</dbReference>
<feature type="active site" description="Proton donor; for dehydratase activity" evidence="9">
    <location>
        <position position="4339"/>
    </location>
</feature>
<dbReference type="InterPro" id="IPR050091">
    <property type="entry name" value="PKS_NRPS_Biosynth_Enz"/>
</dbReference>
<dbReference type="Pfam" id="PF08990">
    <property type="entry name" value="Docking"/>
    <property type="match status" value="1"/>
</dbReference>
<dbReference type="InterPro" id="IPR018201">
    <property type="entry name" value="Ketoacyl_synth_AS"/>
</dbReference>
<dbReference type="InterPro" id="IPR014043">
    <property type="entry name" value="Acyl_transferase_dom"/>
</dbReference>
<dbReference type="Pfam" id="PF00109">
    <property type="entry name" value="ketoacyl-synt"/>
    <property type="match status" value="4"/>
</dbReference>
<evidence type="ECO:0000256" key="9">
    <source>
        <dbReference type="PROSITE-ProRule" id="PRU01363"/>
    </source>
</evidence>
<evidence type="ECO:0000259" key="13">
    <source>
        <dbReference type="PROSITE" id="PS52019"/>
    </source>
</evidence>
<dbReference type="NCBIfam" id="NF045894">
    <property type="entry name" value="PKS_plus_SDR"/>
    <property type="match status" value="1"/>
</dbReference>
<dbReference type="PANTHER" id="PTHR43775:SF51">
    <property type="entry name" value="INACTIVE PHENOLPHTHIOCEROL SYNTHESIS POLYKETIDE SYNTHASE TYPE I PKS1-RELATED"/>
    <property type="match status" value="1"/>
</dbReference>
<dbReference type="RefSeq" id="WP_397708904.1">
    <property type="nucleotide sequence ID" value="NZ_JBIRGN010000001.1"/>
</dbReference>
<feature type="region of interest" description="Disordered" evidence="10">
    <location>
        <begin position="5384"/>
        <end position="5409"/>
    </location>
</feature>
<feature type="region of interest" description="C-terminal hotdog fold" evidence="9">
    <location>
        <begin position="5976"/>
        <end position="6112"/>
    </location>
</feature>
<dbReference type="InterPro" id="IPR032821">
    <property type="entry name" value="PKS_assoc"/>
</dbReference>
<dbReference type="SUPFAM" id="SSF51735">
    <property type="entry name" value="NAD(P)-binding Rossmann-fold domains"/>
    <property type="match status" value="8"/>
</dbReference>
<feature type="region of interest" description="N-terminal hotdog fold" evidence="9">
    <location>
        <begin position="4146"/>
        <end position="4268"/>
    </location>
</feature>
<gene>
    <name evidence="14" type="ORF">ACH4F9_07165</name>
</gene>
<feature type="region of interest" description="C-terminal hotdog fold" evidence="9">
    <location>
        <begin position="2576"/>
        <end position="2711"/>
    </location>
</feature>
<dbReference type="InterPro" id="IPR016035">
    <property type="entry name" value="Acyl_Trfase/lysoPLipase"/>
</dbReference>
<evidence type="ECO:0000256" key="10">
    <source>
        <dbReference type="SAM" id="MobiDB-lite"/>
    </source>
</evidence>
<protein>
    <submittedName>
        <fullName evidence="14">Type I polyketide synthase</fullName>
    </submittedName>
</protein>
<comment type="cofactor">
    <cofactor evidence="1">
        <name>pantetheine 4'-phosphate</name>
        <dbReference type="ChEBI" id="CHEBI:47942"/>
    </cofactor>
</comment>
<dbReference type="Pfam" id="PF00550">
    <property type="entry name" value="PP-binding"/>
    <property type="match status" value="4"/>
</dbReference>
<feature type="domain" description="Carrier" evidence="11">
    <location>
        <begin position="3171"/>
        <end position="3246"/>
    </location>
</feature>
<dbReference type="Pfam" id="PF18369">
    <property type="entry name" value="PKS_DE"/>
    <property type="match status" value="1"/>
</dbReference>
<feature type="active site" description="Proton donor; for dehydratase activity" evidence="9">
    <location>
        <position position="2635"/>
    </location>
</feature>
<dbReference type="SMART" id="SM00826">
    <property type="entry name" value="PKS_DH"/>
    <property type="match status" value="3"/>
</dbReference>
<evidence type="ECO:0000313" key="15">
    <source>
        <dbReference type="Proteomes" id="UP001610818"/>
    </source>
</evidence>
<dbReference type="InterPro" id="IPR016039">
    <property type="entry name" value="Thiolase-like"/>
</dbReference>
<dbReference type="InterPro" id="IPR036291">
    <property type="entry name" value="NAD(P)-bd_dom_sf"/>
</dbReference>
<feature type="domain" description="Ketosynthase family 3 (KS3)" evidence="12">
    <location>
        <begin position="33"/>
        <end position="460"/>
    </location>
</feature>
<dbReference type="Proteomes" id="UP001610818">
    <property type="component" value="Unassembled WGS sequence"/>
</dbReference>
<dbReference type="CDD" id="cd00833">
    <property type="entry name" value="PKS"/>
    <property type="match status" value="4"/>
</dbReference>
<keyword evidence="6" id="KW-0045">Antibiotic biosynthesis</keyword>
<name>A0ABW7QII4_9ACTN</name>
<dbReference type="InterPro" id="IPR009081">
    <property type="entry name" value="PP-bd_ACP"/>
</dbReference>
<dbReference type="Pfam" id="PF08659">
    <property type="entry name" value="KR"/>
    <property type="match status" value="4"/>
</dbReference>
<accession>A0ABW7QII4</accession>
<evidence type="ECO:0000259" key="12">
    <source>
        <dbReference type="PROSITE" id="PS52004"/>
    </source>
</evidence>
<dbReference type="SUPFAM" id="SSF55048">
    <property type="entry name" value="Probable ACP-binding domain of malonyl-CoA ACP transacylase"/>
    <property type="match status" value="4"/>
</dbReference>
<dbReference type="SMART" id="SM00823">
    <property type="entry name" value="PKS_PP"/>
    <property type="match status" value="4"/>
</dbReference>
<evidence type="ECO:0000256" key="6">
    <source>
        <dbReference type="ARBA" id="ARBA00023194"/>
    </source>
</evidence>
<dbReference type="PROSITE" id="PS00012">
    <property type="entry name" value="PHOSPHOPANTETHEINE"/>
    <property type="match status" value="4"/>
</dbReference>
<dbReference type="Gene3D" id="3.40.47.10">
    <property type="match status" value="4"/>
</dbReference>